<organism evidence="1 2">
    <name type="scientific">Laceyella putida</name>
    <dbReference type="NCBI Taxonomy" id="110101"/>
    <lineage>
        <taxon>Bacteria</taxon>
        <taxon>Bacillati</taxon>
        <taxon>Bacillota</taxon>
        <taxon>Bacilli</taxon>
        <taxon>Bacillales</taxon>
        <taxon>Thermoactinomycetaceae</taxon>
        <taxon>Laceyella</taxon>
    </lineage>
</organism>
<gene>
    <name evidence="1" type="ORF">ACFQNG_04315</name>
</gene>
<sequence>MYHMTVYDGNGQVLIDQALEAATDDAAKQMAFHLLREKGYEAMPHRVFHRAGRLVSFKPHQFDTKTGKATS</sequence>
<dbReference type="RefSeq" id="WP_379863625.1">
    <property type="nucleotide sequence ID" value="NZ_JBHTBW010000009.1"/>
</dbReference>
<reference evidence="2" key="1">
    <citation type="journal article" date="2019" name="Int. J. Syst. Evol. Microbiol.">
        <title>The Global Catalogue of Microorganisms (GCM) 10K type strain sequencing project: providing services to taxonomists for standard genome sequencing and annotation.</title>
        <authorList>
            <consortium name="The Broad Institute Genomics Platform"/>
            <consortium name="The Broad Institute Genome Sequencing Center for Infectious Disease"/>
            <person name="Wu L."/>
            <person name="Ma J."/>
        </authorList>
    </citation>
    <scope>NUCLEOTIDE SEQUENCE [LARGE SCALE GENOMIC DNA]</scope>
    <source>
        <strain evidence="2">CGMCC 1.12942</strain>
    </source>
</reference>
<dbReference type="Pfam" id="PF14120">
    <property type="entry name" value="YhzD"/>
    <property type="match status" value="1"/>
</dbReference>
<dbReference type="InterPro" id="IPR025544">
    <property type="entry name" value="YhzD"/>
</dbReference>
<evidence type="ECO:0000313" key="2">
    <source>
        <dbReference type="Proteomes" id="UP001596500"/>
    </source>
</evidence>
<name>A0ABW2RHD5_9BACL</name>
<dbReference type="EMBL" id="JBHTBW010000009">
    <property type="protein sequence ID" value="MFC7440380.1"/>
    <property type="molecule type" value="Genomic_DNA"/>
</dbReference>
<keyword evidence="2" id="KW-1185">Reference proteome</keyword>
<protein>
    <submittedName>
        <fullName evidence="1">YhzD family protein</fullName>
    </submittedName>
</protein>
<evidence type="ECO:0000313" key="1">
    <source>
        <dbReference type="EMBL" id="MFC7440380.1"/>
    </source>
</evidence>
<comment type="caution">
    <text evidence="1">The sequence shown here is derived from an EMBL/GenBank/DDBJ whole genome shotgun (WGS) entry which is preliminary data.</text>
</comment>
<dbReference type="Proteomes" id="UP001596500">
    <property type="component" value="Unassembled WGS sequence"/>
</dbReference>
<proteinExistence type="predicted"/>
<accession>A0ABW2RHD5</accession>